<evidence type="ECO:0000313" key="2">
    <source>
        <dbReference type="Proteomes" id="UP000027222"/>
    </source>
</evidence>
<reference evidence="2" key="1">
    <citation type="journal article" date="2014" name="Proc. Natl. Acad. Sci. U.S.A.">
        <title>Extensive sampling of basidiomycete genomes demonstrates inadequacy of the white-rot/brown-rot paradigm for wood decay fungi.</title>
        <authorList>
            <person name="Riley R."/>
            <person name="Salamov A.A."/>
            <person name="Brown D.W."/>
            <person name="Nagy L.G."/>
            <person name="Floudas D."/>
            <person name="Held B.W."/>
            <person name="Levasseur A."/>
            <person name="Lombard V."/>
            <person name="Morin E."/>
            <person name="Otillar R."/>
            <person name="Lindquist E.A."/>
            <person name="Sun H."/>
            <person name="LaButti K.M."/>
            <person name="Schmutz J."/>
            <person name="Jabbour D."/>
            <person name="Luo H."/>
            <person name="Baker S.E."/>
            <person name="Pisabarro A.G."/>
            <person name="Walton J.D."/>
            <person name="Blanchette R.A."/>
            <person name="Henrissat B."/>
            <person name="Martin F."/>
            <person name="Cullen D."/>
            <person name="Hibbett D.S."/>
            <person name="Grigoriev I.V."/>
        </authorList>
    </citation>
    <scope>NUCLEOTIDE SEQUENCE [LARGE SCALE GENOMIC DNA]</scope>
    <source>
        <strain evidence="2">CBS 339.88</strain>
    </source>
</reference>
<name>A0A067T581_GALM3</name>
<organism evidence="1 2">
    <name type="scientific">Galerina marginata (strain CBS 339.88)</name>
    <dbReference type="NCBI Taxonomy" id="685588"/>
    <lineage>
        <taxon>Eukaryota</taxon>
        <taxon>Fungi</taxon>
        <taxon>Dikarya</taxon>
        <taxon>Basidiomycota</taxon>
        <taxon>Agaricomycotina</taxon>
        <taxon>Agaricomycetes</taxon>
        <taxon>Agaricomycetidae</taxon>
        <taxon>Agaricales</taxon>
        <taxon>Agaricineae</taxon>
        <taxon>Strophariaceae</taxon>
        <taxon>Galerina</taxon>
    </lineage>
</organism>
<dbReference type="AlphaFoldDB" id="A0A067T581"/>
<evidence type="ECO:0000313" key="1">
    <source>
        <dbReference type="EMBL" id="KDR75079.1"/>
    </source>
</evidence>
<dbReference type="EMBL" id="KL142381">
    <property type="protein sequence ID" value="KDR75079.1"/>
    <property type="molecule type" value="Genomic_DNA"/>
</dbReference>
<dbReference type="HOGENOM" id="CLU_2146041_0_0_1"/>
<sequence>MAHTFQAIGSFSALDSSITEFPFIVLLFGGMIQGGTGPLTIPWPGLAVPAFSFGDESTGEMVIDEVAGVRNSLGSPLTKCLLKVGPADLQEMPENMNMGSGIVLEFFREAEP</sequence>
<protein>
    <submittedName>
        <fullName evidence="1">Uncharacterized protein</fullName>
    </submittedName>
</protein>
<gene>
    <name evidence="1" type="ORF">GALMADRAFT_140628</name>
</gene>
<keyword evidence="2" id="KW-1185">Reference proteome</keyword>
<accession>A0A067T581</accession>
<dbReference type="Proteomes" id="UP000027222">
    <property type="component" value="Unassembled WGS sequence"/>
</dbReference>
<proteinExistence type="predicted"/>